<dbReference type="InterPro" id="IPR014710">
    <property type="entry name" value="RmlC-like_jellyroll"/>
</dbReference>
<evidence type="ECO:0000256" key="5">
    <source>
        <dbReference type="RuleBase" id="RU364069"/>
    </source>
</evidence>
<dbReference type="RefSeq" id="WP_289400755.1">
    <property type="nucleotide sequence ID" value="NZ_JAQIBC010000001.1"/>
</dbReference>
<accession>A0ABT7QNQ2</accession>
<evidence type="ECO:0000256" key="3">
    <source>
        <dbReference type="ARBA" id="ARBA00012098"/>
    </source>
</evidence>
<dbReference type="PANTHER" id="PTHR21047:SF2">
    <property type="entry name" value="THYMIDINE DIPHOSPHO-4-KETO-RHAMNOSE 3,5-EPIMERASE"/>
    <property type="match status" value="1"/>
</dbReference>
<comment type="function">
    <text evidence="2 5">Catalyzes the epimerization of the C3' and C5'positions of dTDP-6-deoxy-D-xylo-4-hexulose, forming dTDP-6-deoxy-L-lyxo-4-hexulose.</text>
</comment>
<dbReference type="Gene3D" id="2.60.120.10">
    <property type="entry name" value="Jelly Rolls"/>
    <property type="match status" value="1"/>
</dbReference>
<dbReference type="Pfam" id="PF00908">
    <property type="entry name" value="dTDP_sugar_isom"/>
    <property type="match status" value="1"/>
</dbReference>
<dbReference type="GO" id="GO:0008830">
    <property type="term" value="F:dTDP-4-dehydrorhamnose 3,5-epimerase activity"/>
    <property type="evidence" value="ECO:0007669"/>
    <property type="project" value="UniProtKB-EC"/>
</dbReference>
<sequence>MKVIETALEGVVILEPKVFGDDRGFFTERYSKKSMEENGLFFDFVQDNHSLSVYAGTLRGLHFQTAPKAQTKIVSIITGAILDVVVDVRKGSPTYGHHIKALITADNHRKIVVPKGFAHGALALVPNTHQLYMVDEFYSPEHDRAIRWDDPELNIDWGWGDPILSDKDKEASFLSDVDNNFIYGENI</sequence>
<dbReference type="InterPro" id="IPR000888">
    <property type="entry name" value="RmlC-like"/>
</dbReference>
<dbReference type="InterPro" id="IPR011051">
    <property type="entry name" value="RmlC_Cupin_sf"/>
</dbReference>
<name>A0ABT7QNQ2_9BACT</name>
<proteinExistence type="inferred from homology"/>
<comment type="caution">
    <text evidence="6">The sequence shown here is derived from an EMBL/GenBank/DDBJ whole genome shotgun (WGS) entry which is preliminary data.</text>
</comment>
<evidence type="ECO:0000256" key="4">
    <source>
        <dbReference type="ARBA" id="ARBA00019595"/>
    </source>
</evidence>
<keyword evidence="7" id="KW-1185">Reference proteome</keyword>
<comment type="subunit">
    <text evidence="5">Homodimer.</text>
</comment>
<dbReference type="EC" id="5.1.3.13" evidence="3 5"/>
<organism evidence="6 7">
    <name type="scientific">Sulfurovum xiamenensis</name>
    <dbReference type="NCBI Taxonomy" id="3019066"/>
    <lineage>
        <taxon>Bacteria</taxon>
        <taxon>Pseudomonadati</taxon>
        <taxon>Campylobacterota</taxon>
        <taxon>Epsilonproteobacteria</taxon>
        <taxon>Campylobacterales</taxon>
        <taxon>Sulfurovaceae</taxon>
        <taxon>Sulfurovum</taxon>
    </lineage>
</organism>
<evidence type="ECO:0000256" key="2">
    <source>
        <dbReference type="ARBA" id="ARBA00001997"/>
    </source>
</evidence>
<dbReference type="EMBL" id="JAQIBC010000001">
    <property type="protein sequence ID" value="MDM5262586.1"/>
    <property type="molecule type" value="Genomic_DNA"/>
</dbReference>
<protein>
    <recommendedName>
        <fullName evidence="4 5">dTDP-4-dehydrorhamnose 3,5-epimerase</fullName>
        <ecNumber evidence="3 5">5.1.3.13</ecNumber>
    </recommendedName>
    <alternativeName>
        <fullName evidence="5">Thymidine diphospho-4-keto-rhamnose 3,5-epimerase</fullName>
    </alternativeName>
</protein>
<evidence type="ECO:0000313" key="6">
    <source>
        <dbReference type="EMBL" id="MDM5262586.1"/>
    </source>
</evidence>
<comment type="similarity">
    <text evidence="5">Belongs to the dTDP-4-dehydrorhamnose 3,5-epimerase family.</text>
</comment>
<keyword evidence="5 6" id="KW-0413">Isomerase</keyword>
<evidence type="ECO:0000313" key="7">
    <source>
        <dbReference type="Proteomes" id="UP001169066"/>
    </source>
</evidence>
<reference evidence="6" key="1">
    <citation type="submission" date="2023-01" db="EMBL/GenBank/DDBJ databases">
        <title>Sulfurovum sp. XTW-4 genome assembly.</title>
        <authorList>
            <person name="Wang J."/>
        </authorList>
    </citation>
    <scope>NUCLEOTIDE SEQUENCE</scope>
    <source>
        <strain evidence="6">XTW-4</strain>
    </source>
</reference>
<gene>
    <name evidence="6" type="primary">rfbC</name>
    <name evidence="6" type="ORF">PF327_00015</name>
</gene>
<evidence type="ECO:0000256" key="1">
    <source>
        <dbReference type="ARBA" id="ARBA00001298"/>
    </source>
</evidence>
<comment type="catalytic activity">
    <reaction evidence="1 5">
        <text>dTDP-4-dehydro-6-deoxy-alpha-D-glucose = dTDP-4-dehydro-beta-L-rhamnose</text>
        <dbReference type="Rhea" id="RHEA:16969"/>
        <dbReference type="ChEBI" id="CHEBI:57649"/>
        <dbReference type="ChEBI" id="CHEBI:62830"/>
        <dbReference type="EC" id="5.1.3.13"/>
    </reaction>
</comment>
<dbReference type="CDD" id="cd00438">
    <property type="entry name" value="cupin_RmlC"/>
    <property type="match status" value="1"/>
</dbReference>
<dbReference type="PANTHER" id="PTHR21047">
    <property type="entry name" value="DTDP-6-DEOXY-D-GLUCOSE-3,5 EPIMERASE"/>
    <property type="match status" value="1"/>
</dbReference>
<comment type="pathway">
    <text evidence="5">Carbohydrate biosynthesis; dTDP-L-rhamnose biosynthesis.</text>
</comment>
<dbReference type="Proteomes" id="UP001169066">
    <property type="component" value="Unassembled WGS sequence"/>
</dbReference>
<dbReference type="NCBIfam" id="TIGR01221">
    <property type="entry name" value="rmlC"/>
    <property type="match status" value="1"/>
</dbReference>
<dbReference type="SUPFAM" id="SSF51182">
    <property type="entry name" value="RmlC-like cupins"/>
    <property type="match status" value="1"/>
</dbReference>